<dbReference type="EMBL" id="QKWP01000028">
    <property type="protein sequence ID" value="RIB29820.1"/>
    <property type="molecule type" value="Genomic_DNA"/>
</dbReference>
<feature type="region of interest" description="Disordered" evidence="1">
    <location>
        <begin position="25"/>
        <end position="53"/>
    </location>
</feature>
<name>A0A397W508_9GLOM</name>
<evidence type="ECO:0000313" key="2">
    <source>
        <dbReference type="EMBL" id="RIB29820.1"/>
    </source>
</evidence>
<reference evidence="2 3" key="1">
    <citation type="submission" date="2018-06" db="EMBL/GenBank/DDBJ databases">
        <title>Comparative genomics reveals the genomic features of Rhizophagus irregularis, R. cerebriforme, R. diaphanum and Gigaspora rosea, and their symbiotic lifestyle signature.</title>
        <authorList>
            <person name="Morin E."/>
            <person name="San Clemente H."/>
            <person name="Chen E.C.H."/>
            <person name="De La Providencia I."/>
            <person name="Hainaut M."/>
            <person name="Kuo A."/>
            <person name="Kohler A."/>
            <person name="Murat C."/>
            <person name="Tang N."/>
            <person name="Roy S."/>
            <person name="Loubradou J."/>
            <person name="Henrissat B."/>
            <person name="Grigoriev I.V."/>
            <person name="Corradi N."/>
            <person name="Roux C."/>
            <person name="Martin F.M."/>
        </authorList>
    </citation>
    <scope>NUCLEOTIDE SEQUENCE [LARGE SCALE GENOMIC DNA]</scope>
    <source>
        <strain evidence="2 3">DAOM 194757</strain>
    </source>
</reference>
<evidence type="ECO:0000256" key="1">
    <source>
        <dbReference type="SAM" id="MobiDB-lite"/>
    </source>
</evidence>
<feature type="compositionally biased region" description="Basic and acidic residues" evidence="1">
    <location>
        <begin position="34"/>
        <end position="44"/>
    </location>
</feature>
<sequence length="75" mass="8836">MEFELICEDLEITQHRGFMNGFITKHVPKKKDKKDKSQHNDKNKTTSNYSSSNKDFIAIENPVVHLKREAPRKTY</sequence>
<comment type="caution">
    <text evidence="2">The sequence shown here is derived from an EMBL/GenBank/DDBJ whole genome shotgun (WGS) entry which is preliminary data.</text>
</comment>
<dbReference type="Proteomes" id="UP000266673">
    <property type="component" value="Unassembled WGS sequence"/>
</dbReference>
<proteinExistence type="predicted"/>
<protein>
    <submittedName>
        <fullName evidence="2">Uncharacterized protein</fullName>
    </submittedName>
</protein>
<keyword evidence="3" id="KW-1185">Reference proteome</keyword>
<organism evidence="2 3">
    <name type="scientific">Gigaspora rosea</name>
    <dbReference type="NCBI Taxonomy" id="44941"/>
    <lineage>
        <taxon>Eukaryota</taxon>
        <taxon>Fungi</taxon>
        <taxon>Fungi incertae sedis</taxon>
        <taxon>Mucoromycota</taxon>
        <taxon>Glomeromycotina</taxon>
        <taxon>Glomeromycetes</taxon>
        <taxon>Diversisporales</taxon>
        <taxon>Gigasporaceae</taxon>
        <taxon>Gigaspora</taxon>
    </lineage>
</organism>
<accession>A0A397W508</accession>
<evidence type="ECO:0000313" key="3">
    <source>
        <dbReference type="Proteomes" id="UP000266673"/>
    </source>
</evidence>
<dbReference type="AlphaFoldDB" id="A0A397W508"/>
<gene>
    <name evidence="2" type="ORF">C2G38_2154303</name>
</gene>